<evidence type="ECO:0000313" key="2">
    <source>
        <dbReference type="EMBL" id="XCC62696.1"/>
    </source>
</evidence>
<proteinExistence type="predicted"/>
<dbReference type="SUPFAM" id="SSF102588">
    <property type="entry name" value="LmbE-like"/>
    <property type="match status" value="1"/>
</dbReference>
<dbReference type="PANTHER" id="PTHR12993:SF11">
    <property type="entry name" value="N-ACETYLGLUCOSAMINYL-PHOSPHATIDYLINOSITOL DE-N-ACETYLASE"/>
    <property type="match status" value="1"/>
</dbReference>
<dbReference type="InterPro" id="IPR024078">
    <property type="entry name" value="LmbE-like_dom_sf"/>
</dbReference>
<protein>
    <submittedName>
        <fullName evidence="1">PIG-L family deacetylase</fullName>
    </submittedName>
</protein>
<dbReference type="RefSeq" id="WP_079547522.1">
    <property type="nucleotide sequence ID" value="NZ_CP117826.1"/>
</dbReference>
<sequence length="234" mass="26403">MNILAIGCHPDDLEIGCAGTLAKYAERGDRVIMCHVANGNLGHVVIMPDELRKMRTKEAEDAAALIGAESINIDVGDMHVEASERETINRLIEVVRYAKPDLIITHNPDDYMRDHQQTSQLAFHASFGSSIPHIQTATEAYGEIVPIFYMDTLAGINFVPTEYVDVTETIETKLKMLACHESQIKWMLEHDKIDFIDFVRTCSKYRGLQCGVPYAEGFRQYAGWPRFSTKRLLP</sequence>
<dbReference type="GO" id="GO:0016811">
    <property type="term" value="F:hydrolase activity, acting on carbon-nitrogen (but not peptide) bonds, in linear amides"/>
    <property type="evidence" value="ECO:0007669"/>
    <property type="project" value="TreeGrafter"/>
</dbReference>
<dbReference type="EMBL" id="CP117826">
    <property type="protein sequence ID" value="XCC62686.1"/>
    <property type="molecule type" value="Genomic_DNA"/>
</dbReference>
<accession>A0AAU8AAV6</accession>
<dbReference type="InterPro" id="IPR003737">
    <property type="entry name" value="GlcNAc_PI_deacetylase-related"/>
</dbReference>
<dbReference type="PANTHER" id="PTHR12993">
    <property type="entry name" value="N-ACETYLGLUCOSAMINYL-PHOSPHATIDYLINOSITOL DE-N-ACETYLASE-RELATED"/>
    <property type="match status" value="1"/>
</dbReference>
<dbReference type="AlphaFoldDB" id="A0AAU8AAV6"/>
<organism evidence="1">
    <name type="scientific">Christensenella massiliensis</name>
    <dbReference type="NCBI Taxonomy" id="1805714"/>
    <lineage>
        <taxon>Bacteria</taxon>
        <taxon>Bacillati</taxon>
        <taxon>Bacillota</taxon>
        <taxon>Clostridia</taxon>
        <taxon>Christensenellales</taxon>
        <taxon>Christensenellaceae</taxon>
        <taxon>Christensenella</taxon>
    </lineage>
</organism>
<gene>
    <name evidence="1" type="ORF">PUP29_01785</name>
    <name evidence="2" type="ORF">PUP29_01845</name>
</gene>
<reference evidence="1" key="1">
    <citation type="submission" date="2023-02" db="EMBL/GenBank/DDBJ databases">
        <title>Gut commensal Christensenella minuta modulates host metabolism via a new class of secondary bile acids.</title>
        <authorList>
            <person name="Liu C."/>
        </authorList>
    </citation>
    <scope>NUCLEOTIDE SEQUENCE</scope>
    <source>
        <strain evidence="1">CA70</strain>
    </source>
</reference>
<dbReference type="Pfam" id="PF02585">
    <property type="entry name" value="PIG-L"/>
    <property type="match status" value="1"/>
</dbReference>
<evidence type="ECO:0000313" key="1">
    <source>
        <dbReference type="EMBL" id="XCC62686.1"/>
    </source>
</evidence>
<dbReference type="Gene3D" id="3.40.50.10320">
    <property type="entry name" value="LmbE-like"/>
    <property type="match status" value="1"/>
</dbReference>
<name>A0AAU8AAV6_9FIRM</name>
<dbReference type="EMBL" id="CP117826">
    <property type="protein sequence ID" value="XCC62696.1"/>
    <property type="molecule type" value="Genomic_DNA"/>
</dbReference>